<name>A0A3M7D9U8_HORWE</name>
<feature type="compositionally biased region" description="Basic and acidic residues" evidence="1">
    <location>
        <begin position="655"/>
        <end position="665"/>
    </location>
</feature>
<feature type="compositionally biased region" description="Polar residues" evidence="1">
    <location>
        <begin position="335"/>
        <end position="354"/>
    </location>
</feature>
<feature type="region of interest" description="Disordered" evidence="1">
    <location>
        <begin position="541"/>
        <end position="565"/>
    </location>
</feature>
<evidence type="ECO:0000313" key="2">
    <source>
        <dbReference type="EMBL" id="RMY60787.1"/>
    </source>
</evidence>
<sequence>MRIVRNPGPSPACQPINLTSTTAAMTGEAIAGAPLQQSAVKGLPQCLQNFASVRLLYWPVSVDPGDLCNSGRSTMTLGPTIPGKPNTYKIWNTTLTSPTVYIQFDGTWVYESSGYTTSNQSRLLMAHSSTDISSICGTISGIGSPQSFNYGDFNWPVPASAYRCQPKCFEAPPNGVSFVDNATYWAHSDRTFVTLWTYFSSTPWASENQCSTIYDDYKPILSIPPEFSAMTPAVDVGDGITCSFEFNSDAIFYDPPSALAPAASLALPSKPKTNAAQSTSISPIAPTQGPEPSSVPTPSIPKPTQSTTTQGLKLGTDTIIDHSSSRLFQSSVVSEPSQHQSEFSLKTRPATTDQKSYEEPSGLASFPALDPPTSIALTGNDDSPTASPDLSPTNTAMPSDSESYTTAESHVVESTVDISSGNAHDDQSHGSRSAMTTSSANVAAIIATILGAVRATASSTSTDPQGPTPVEASQTVAMGQPAVTDISSSNDPDSLILGTTEAVDGHRSINSKSMDPSNSAQHFSDTTPLVTQGTSAIAFGAPWSSSSSSNIAKETAEPNESDSIVTLAPSGSLTEVDRSNGIPSIIHTTPRVVISWDGELRTANPAHELSLEPGLTLQPGKPMTVSGSTVSFDQSASVLVINGVTQSVQSPRTGASDRDGEHTMKDTATATGTATAPTSLVSSQDQRVPDASTSDFASQTTSTQTTASTESSAGRSLPYVHAVIIPLSVAILALL</sequence>
<feature type="compositionally biased region" description="Polar residues" evidence="1">
    <location>
        <begin position="302"/>
        <end position="311"/>
    </location>
</feature>
<evidence type="ECO:0000313" key="3">
    <source>
        <dbReference type="Proteomes" id="UP000269276"/>
    </source>
</evidence>
<evidence type="ECO:0000256" key="1">
    <source>
        <dbReference type="SAM" id="MobiDB-lite"/>
    </source>
</evidence>
<protein>
    <submittedName>
        <fullName evidence="2">Uncharacterized protein</fullName>
    </submittedName>
</protein>
<feature type="compositionally biased region" description="Low complexity" evidence="1">
    <location>
        <begin position="667"/>
        <end position="678"/>
    </location>
</feature>
<gene>
    <name evidence="2" type="ORF">D0863_11486</name>
</gene>
<organism evidence="2 3">
    <name type="scientific">Hortaea werneckii</name>
    <name type="common">Black yeast</name>
    <name type="synonym">Cladosporium werneckii</name>
    <dbReference type="NCBI Taxonomy" id="91943"/>
    <lineage>
        <taxon>Eukaryota</taxon>
        <taxon>Fungi</taxon>
        <taxon>Dikarya</taxon>
        <taxon>Ascomycota</taxon>
        <taxon>Pezizomycotina</taxon>
        <taxon>Dothideomycetes</taxon>
        <taxon>Dothideomycetidae</taxon>
        <taxon>Mycosphaerellales</taxon>
        <taxon>Teratosphaeriaceae</taxon>
        <taxon>Hortaea</taxon>
    </lineage>
</organism>
<feature type="region of interest" description="Disordered" evidence="1">
    <location>
        <begin position="328"/>
        <end position="411"/>
    </location>
</feature>
<dbReference type="EMBL" id="QWIP01000543">
    <property type="protein sequence ID" value="RMY60787.1"/>
    <property type="molecule type" value="Genomic_DNA"/>
</dbReference>
<feature type="region of interest" description="Disordered" evidence="1">
    <location>
        <begin position="270"/>
        <end position="311"/>
    </location>
</feature>
<feature type="region of interest" description="Disordered" evidence="1">
    <location>
        <begin position="506"/>
        <end position="526"/>
    </location>
</feature>
<dbReference type="OrthoDB" id="3944128at2759"/>
<proteinExistence type="predicted"/>
<dbReference type="AlphaFoldDB" id="A0A3M7D9U8"/>
<feature type="region of interest" description="Disordered" evidence="1">
    <location>
        <begin position="648"/>
        <end position="713"/>
    </location>
</feature>
<reference evidence="2 3" key="1">
    <citation type="journal article" date="2018" name="BMC Genomics">
        <title>Genomic evidence for intraspecific hybridization in a clonal and extremely halotolerant yeast.</title>
        <authorList>
            <person name="Gostincar C."/>
            <person name="Stajich J.E."/>
            <person name="Zupancic J."/>
            <person name="Zalar P."/>
            <person name="Gunde-Cimerman N."/>
        </authorList>
    </citation>
    <scope>NUCLEOTIDE SEQUENCE [LARGE SCALE GENOMIC DNA]</scope>
    <source>
        <strain evidence="2 3">EXF-2682</strain>
    </source>
</reference>
<feature type="compositionally biased region" description="Polar residues" evidence="1">
    <location>
        <begin position="508"/>
        <end position="526"/>
    </location>
</feature>
<dbReference type="Proteomes" id="UP000269276">
    <property type="component" value="Unassembled WGS sequence"/>
</dbReference>
<feature type="compositionally biased region" description="Low complexity" evidence="1">
    <location>
        <begin position="690"/>
        <end position="713"/>
    </location>
</feature>
<feature type="compositionally biased region" description="Polar residues" evidence="1">
    <location>
        <begin position="375"/>
        <end position="408"/>
    </location>
</feature>
<accession>A0A3M7D9U8</accession>
<comment type="caution">
    <text evidence="2">The sequence shown here is derived from an EMBL/GenBank/DDBJ whole genome shotgun (WGS) entry which is preliminary data.</text>
</comment>